<dbReference type="InterPro" id="IPR002192">
    <property type="entry name" value="PPDK_AMP/ATP-bd"/>
</dbReference>
<sequence length="574" mass="60320">MNTSTAPDIAPMRRRASSLFATAHDVIVPFGAGLAAGLVAGRADVERLGNKGARLVEMAALGIPVPPGFVIAAEAGRELGADDALPAGLLKRIDAAVLALERQAGGRFGDGTGGGGPLLLSVRSGAAVSMPGMMDSILNLGLNDRTVQGLAAASGDARFAYDCYRRLVQCFGCVVMGVPGHRFEALLDEYKEERGLQRDGELTAEDWRSLMPRFLRLVETRCGRPFPQDPAEQLRLAVAAVFRSWMNPRAVAFRALHDVPEDLGTAVTVQAMVFGNRGAESGTGVLFTRDPSTGAPGLCGEFLADAQGEDVVSGTCDPDPLSASQSHPDRSMERRMPAVYTELCAVAERLERAFGDMQDIEFTVDGGRLFILQSRSGKRSSEAAVRIAVDMAEEGIITRDEAVRRVDPQALDELLRPTLTPEALAAAIATGLPASPGAATGRAAFTTEDALRLSRGGAPVILCRPETSPEDIHGMQAAVGIVTARGGFTSHAATVARGMGRPCVCGARGLRIDLEEKVMRAGEVTVRTGDLLTIDGSNGAVVLGTATLQRPEPDGATARLLDWARECGVGLAAD</sequence>
<feature type="domain" description="Pyruvate phosphate dikinase AMP/ATP-binding" evidence="2">
    <location>
        <begin position="341"/>
        <end position="393"/>
    </location>
</feature>
<organism evidence="3 4">
    <name type="scientific">Azospirillum oryzae</name>
    <dbReference type="NCBI Taxonomy" id="286727"/>
    <lineage>
        <taxon>Bacteria</taxon>
        <taxon>Pseudomonadati</taxon>
        <taxon>Pseudomonadota</taxon>
        <taxon>Alphaproteobacteria</taxon>
        <taxon>Rhodospirillales</taxon>
        <taxon>Azospirillaceae</taxon>
        <taxon>Azospirillum</taxon>
    </lineage>
</organism>
<dbReference type="RefSeq" id="WP_085084017.1">
    <property type="nucleotide sequence ID" value="NZ_FXAK01000002.1"/>
</dbReference>
<dbReference type="STRING" id="286727.SAMN02982917_1611"/>
<dbReference type="SUPFAM" id="SSF56059">
    <property type="entry name" value="Glutathione synthetase ATP-binding domain-like"/>
    <property type="match status" value="1"/>
</dbReference>
<feature type="domain" description="PEP-utilising enzyme mobile" evidence="1">
    <location>
        <begin position="459"/>
        <end position="539"/>
    </location>
</feature>
<proteinExistence type="predicted"/>
<dbReference type="Pfam" id="PF01326">
    <property type="entry name" value="PPDK_N"/>
    <property type="match status" value="2"/>
</dbReference>
<dbReference type="GO" id="GO:0005524">
    <property type="term" value="F:ATP binding"/>
    <property type="evidence" value="ECO:0007669"/>
    <property type="project" value="InterPro"/>
</dbReference>
<dbReference type="SUPFAM" id="SSF52009">
    <property type="entry name" value="Phosphohistidine domain"/>
    <property type="match status" value="1"/>
</dbReference>
<dbReference type="Gene3D" id="1.10.189.10">
    <property type="entry name" value="Pyruvate Phosphate Dikinase, domain 2"/>
    <property type="match status" value="1"/>
</dbReference>
<dbReference type="PANTHER" id="PTHR22931:SF9">
    <property type="entry name" value="PYRUVATE, PHOSPHATE DIKINASE 1, CHLOROPLASTIC"/>
    <property type="match status" value="1"/>
</dbReference>
<dbReference type="InterPro" id="IPR036637">
    <property type="entry name" value="Phosphohistidine_dom_sf"/>
</dbReference>
<dbReference type="InterPro" id="IPR008279">
    <property type="entry name" value="PEP-util_enz_mobile_dom"/>
</dbReference>
<dbReference type="InterPro" id="IPR013815">
    <property type="entry name" value="ATP_grasp_subdomain_1"/>
</dbReference>
<dbReference type="AlphaFoldDB" id="A0A1X7EG27"/>
<dbReference type="Proteomes" id="UP000192936">
    <property type="component" value="Unassembled WGS sequence"/>
</dbReference>
<evidence type="ECO:0000313" key="4">
    <source>
        <dbReference type="Proteomes" id="UP000192936"/>
    </source>
</evidence>
<evidence type="ECO:0000259" key="2">
    <source>
        <dbReference type="Pfam" id="PF01326"/>
    </source>
</evidence>
<accession>A0A1X7EG27</accession>
<name>A0A1X7EG27_9PROT</name>
<gene>
    <name evidence="3" type="ORF">SAMN02982917_1611</name>
</gene>
<evidence type="ECO:0000259" key="1">
    <source>
        <dbReference type="Pfam" id="PF00391"/>
    </source>
</evidence>
<dbReference type="Gene3D" id="3.30.1490.20">
    <property type="entry name" value="ATP-grasp fold, A domain"/>
    <property type="match status" value="1"/>
</dbReference>
<dbReference type="Gene3D" id="1.20.80.30">
    <property type="match status" value="1"/>
</dbReference>
<dbReference type="GO" id="GO:0050242">
    <property type="term" value="F:pyruvate, phosphate dikinase activity"/>
    <property type="evidence" value="ECO:0007669"/>
    <property type="project" value="InterPro"/>
</dbReference>
<dbReference type="EMBL" id="FXAK01000002">
    <property type="protein sequence ID" value="SMF32871.1"/>
    <property type="molecule type" value="Genomic_DNA"/>
</dbReference>
<feature type="domain" description="Pyruvate phosphate dikinase AMP/ATP-binding" evidence="2">
    <location>
        <begin position="91"/>
        <end position="327"/>
    </location>
</feature>
<dbReference type="InterPro" id="IPR010121">
    <property type="entry name" value="Pyruvate_phosphate_dikinase"/>
</dbReference>
<evidence type="ECO:0000313" key="3">
    <source>
        <dbReference type="EMBL" id="SMF32871.1"/>
    </source>
</evidence>
<reference evidence="3 4" key="1">
    <citation type="submission" date="2017-04" db="EMBL/GenBank/DDBJ databases">
        <authorList>
            <person name="Afonso C.L."/>
            <person name="Miller P.J."/>
            <person name="Scott M.A."/>
            <person name="Spackman E."/>
            <person name="Goraichik I."/>
            <person name="Dimitrov K.M."/>
            <person name="Suarez D.L."/>
            <person name="Swayne D.E."/>
        </authorList>
    </citation>
    <scope>NUCLEOTIDE SEQUENCE [LARGE SCALE GENOMIC DNA]</scope>
    <source>
        <strain evidence="3 4">A2P</strain>
    </source>
</reference>
<dbReference type="NCBIfam" id="NF004531">
    <property type="entry name" value="PRK05878.1"/>
    <property type="match status" value="1"/>
</dbReference>
<dbReference type="GO" id="GO:0016301">
    <property type="term" value="F:kinase activity"/>
    <property type="evidence" value="ECO:0007669"/>
    <property type="project" value="UniProtKB-KW"/>
</dbReference>
<dbReference type="Gene3D" id="3.30.470.20">
    <property type="entry name" value="ATP-grasp fold, B domain"/>
    <property type="match status" value="1"/>
</dbReference>
<dbReference type="Gene3D" id="3.50.30.10">
    <property type="entry name" value="Phosphohistidine domain"/>
    <property type="match status" value="1"/>
</dbReference>
<keyword evidence="3" id="KW-0808">Transferase</keyword>
<keyword evidence="3" id="KW-0670">Pyruvate</keyword>
<dbReference type="PANTHER" id="PTHR22931">
    <property type="entry name" value="PHOSPHOENOLPYRUVATE DIKINASE-RELATED"/>
    <property type="match status" value="1"/>
</dbReference>
<protein>
    <submittedName>
        <fullName evidence="3">Pyruvate phosphate dikinase</fullName>
    </submittedName>
</protein>
<dbReference type="OrthoDB" id="9765468at2"/>
<keyword evidence="3" id="KW-0418">Kinase</keyword>
<dbReference type="Pfam" id="PF00391">
    <property type="entry name" value="PEP-utilizers"/>
    <property type="match status" value="1"/>
</dbReference>